<evidence type="ECO:0000256" key="4">
    <source>
        <dbReference type="ARBA" id="ARBA00022679"/>
    </source>
</evidence>
<dbReference type="OMA" id="NEDYLVC"/>
<dbReference type="STRING" id="578462.A0A0L0RX49"/>
<reference evidence="15" key="2">
    <citation type="submission" date="2009-11" db="EMBL/GenBank/DDBJ databases">
        <title>The Genome Sequence of Allomyces macrogynus strain ATCC 38327.</title>
        <authorList>
            <consortium name="The Broad Institute Genome Sequencing Platform"/>
            <person name="Russ C."/>
            <person name="Cuomo C."/>
            <person name="Shea T."/>
            <person name="Young S.K."/>
            <person name="Zeng Q."/>
            <person name="Koehrsen M."/>
            <person name="Haas B."/>
            <person name="Borodovsky M."/>
            <person name="Guigo R."/>
            <person name="Alvarado L."/>
            <person name="Berlin A."/>
            <person name="Borenstein D."/>
            <person name="Chen Z."/>
            <person name="Engels R."/>
            <person name="Freedman E."/>
            <person name="Gellesch M."/>
            <person name="Goldberg J."/>
            <person name="Griggs A."/>
            <person name="Gujja S."/>
            <person name="Heiman D."/>
            <person name="Hepburn T."/>
            <person name="Howarth C."/>
            <person name="Jen D."/>
            <person name="Larson L."/>
            <person name="Lewis B."/>
            <person name="Mehta T."/>
            <person name="Park D."/>
            <person name="Pearson M."/>
            <person name="Roberts A."/>
            <person name="Saif S."/>
            <person name="Shenoy N."/>
            <person name="Sisk P."/>
            <person name="Stolte C."/>
            <person name="Sykes S."/>
            <person name="Walk T."/>
            <person name="White J."/>
            <person name="Yandava C."/>
            <person name="Burger G."/>
            <person name="Gray M.W."/>
            <person name="Holland P.W.H."/>
            <person name="King N."/>
            <person name="Lang F.B.F."/>
            <person name="Roger A.J."/>
            <person name="Ruiz-Trillo I."/>
            <person name="Lander E."/>
            <person name="Nusbaum C."/>
        </authorList>
    </citation>
    <scope>NUCLEOTIDE SEQUENCE [LARGE SCALE GENOMIC DNA]</scope>
    <source>
        <strain evidence="15">ATCC 38327</strain>
    </source>
</reference>
<dbReference type="GO" id="GO:0004484">
    <property type="term" value="F:mRNA guanylyltransferase activity"/>
    <property type="evidence" value="ECO:0007669"/>
    <property type="project" value="UniProtKB-EC"/>
</dbReference>
<comment type="catalytic activity">
    <reaction evidence="10">
        <text>a 5'-end diphospho-ribonucleoside in mRNA + GTP + H(+) = a 5'-end (5'-triphosphoguanosine)-ribonucleoside in mRNA + diphosphate</text>
        <dbReference type="Rhea" id="RHEA:67012"/>
        <dbReference type="Rhea" id="RHEA-COMP:17165"/>
        <dbReference type="Rhea" id="RHEA-COMP:17166"/>
        <dbReference type="ChEBI" id="CHEBI:15378"/>
        <dbReference type="ChEBI" id="CHEBI:33019"/>
        <dbReference type="ChEBI" id="CHEBI:37565"/>
        <dbReference type="ChEBI" id="CHEBI:167616"/>
        <dbReference type="ChEBI" id="CHEBI:167617"/>
        <dbReference type="EC" id="2.7.7.50"/>
    </reaction>
    <physiologicalReaction direction="left-to-right" evidence="10">
        <dbReference type="Rhea" id="RHEA:67013"/>
    </physiologicalReaction>
</comment>
<reference evidence="14 15" key="1">
    <citation type="submission" date="2009-11" db="EMBL/GenBank/DDBJ databases">
        <title>Annotation of Allomyces macrogynus ATCC 38327.</title>
        <authorList>
            <consortium name="The Broad Institute Genome Sequencing Platform"/>
            <person name="Russ C."/>
            <person name="Cuomo C."/>
            <person name="Burger G."/>
            <person name="Gray M.W."/>
            <person name="Holland P.W.H."/>
            <person name="King N."/>
            <person name="Lang F.B.F."/>
            <person name="Roger A.J."/>
            <person name="Ruiz-Trillo I."/>
            <person name="Young S.K."/>
            <person name="Zeng Q."/>
            <person name="Gargeya S."/>
            <person name="Fitzgerald M."/>
            <person name="Haas B."/>
            <person name="Abouelleil A."/>
            <person name="Alvarado L."/>
            <person name="Arachchi H.M."/>
            <person name="Berlin A."/>
            <person name="Chapman S.B."/>
            <person name="Gearin G."/>
            <person name="Goldberg J."/>
            <person name="Griggs A."/>
            <person name="Gujja S."/>
            <person name="Hansen M."/>
            <person name="Heiman D."/>
            <person name="Howarth C."/>
            <person name="Larimer J."/>
            <person name="Lui A."/>
            <person name="MacDonald P.J.P."/>
            <person name="McCowen C."/>
            <person name="Montmayeur A."/>
            <person name="Murphy C."/>
            <person name="Neiman D."/>
            <person name="Pearson M."/>
            <person name="Priest M."/>
            <person name="Roberts A."/>
            <person name="Saif S."/>
            <person name="Shea T."/>
            <person name="Sisk P."/>
            <person name="Stolte C."/>
            <person name="Sykes S."/>
            <person name="Wortman J."/>
            <person name="Nusbaum C."/>
            <person name="Birren B."/>
        </authorList>
    </citation>
    <scope>NUCLEOTIDE SEQUENCE [LARGE SCALE GENOMIC DNA]</scope>
    <source>
        <strain evidence="14 15">ATCC 38327</strain>
    </source>
</reference>
<sequence>MDPALTMPGERVLGPYLDILRQQVADLLHVRHKRFAGAQPVSFTKEHLDSLENRNFFVCEKTDGLRMLLYTTFNERLSKYETFLIDRKNEFYFTKILLPLPLEATKSKKPFVEFHRCTLLDGELILDTEPNGQKILRYLVFDCLVCIGKTVIDRPFRVRLGHFHKFVLEPLKEMVVKRKDLAARIPFLIEAKEMQLSYHVKEIFDSIPFLKHKSDGLIFTSSEEPYTLGTDPNILKWKPADENSVDFMLRIRNDQFELHLWEGQDRHRFQAYLEVENQQLRDLLSQSNGKIIECNWDPEHQRWQYMRFREDKNTGNHTDVYRKILHSIQDGVTREELEAHAPVIKSNWKMREATGTVTPAPSYSGGSNGHAAAPVRDPAYSSFAPSSASSGYRSAPGPFSSSSGPFSSSYADTRHYDAPPGAGSSSYDDAHQYDNGAPPSHGYAQTHVAPHADSSEYDDQPQHHIGGEVGGGHNDLDEDDDDLARDLEDALGDDEHDDPVVGTGGAHRGPRDGDVEELDYGEY</sequence>
<evidence type="ECO:0000256" key="2">
    <source>
        <dbReference type="ARBA" id="ARBA00012475"/>
    </source>
</evidence>
<dbReference type="PANTHER" id="PTHR10367">
    <property type="entry name" value="MRNA-CAPPING ENZYME"/>
    <property type="match status" value="1"/>
</dbReference>
<evidence type="ECO:0000256" key="10">
    <source>
        <dbReference type="ARBA" id="ARBA00044624"/>
    </source>
</evidence>
<dbReference type="Pfam" id="PF03919">
    <property type="entry name" value="mRNA_cap_C"/>
    <property type="match status" value="1"/>
</dbReference>
<dbReference type="PANTHER" id="PTHR10367:SF17">
    <property type="entry name" value="MRNA-CAPPING ENZYME"/>
    <property type="match status" value="1"/>
</dbReference>
<evidence type="ECO:0000259" key="12">
    <source>
        <dbReference type="Pfam" id="PF01331"/>
    </source>
</evidence>
<dbReference type="OrthoDB" id="200924at2759"/>
<keyword evidence="8" id="KW-0342">GTP-binding</keyword>
<dbReference type="SUPFAM" id="SSF50249">
    <property type="entry name" value="Nucleic acid-binding proteins"/>
    <property type="match status" value="1"/>
</dbReference>
<keyword evidence="15" id="KW-1185">Reference proteome</keyword>
<keyword evidence="4" id="KW-0808">Transferase</keyword>
<evidence type="ECO:0000256" key="9">
    <source>
        <dbReference type="ARBA" id="ARBA00023242"/>
    </source>
</evidence>
<evidence type="ECO:0000256" key="7">
    <source>
        <dbReference type="ARBA" id="ARBA00023042"/>
    </source>
</evidence>
<evidence type="ECO:0000313" key="15">
    <source>
        <dbReference type="Proteomes" id="UP000054350"/>
    </source>
</evidence>
<evidence type="ECO:0000313" key="14">
    <source>
        <dbReference type="EMBL" id="KNE54699.1"/>
    </source>
</evidence>
<keyword evidence="6" id="KW-0547">Nucleotide-binding</keyword>
<feature type="region of interest" description="Disordered" evidence="11">
    <location>
        <begin position="381"/>
        <end position="523"/>
    </location>
</feature>
<dbReference type="InterPro" id="IPR012340">
    <property type="entry name" value="NA-bd_OB-fold"/>
</dbReference>
<dbReference type="Gene3D" id="2.40.50.140">
    <property type="entry name" value="Nucleic acid-binding proteins"/>
    <property type="match status" value="1"/>
</dbReference>
<dbReference type="VEuPathDB" id="FungiDB:AMAG_00658"/>
<evidence type="ECO:0000256" key="11">
    <source>
        <dbReference type="SAM" id="MobiDB-lite"/>
    </source>
</evidence>
<keyword evidence="9" id="KW-0539">Nucleus</keyword>
<name>A0A0L0RX49_ALLM3</name>
<gene>
    <name evidence="14" type="ORF">AMAG_00658</name>
</gene>
<keyword evidence="3" id="KW-0507">mRNA processing</keyword>
<evidence type="ECO:0000256" key="1">
    <source>
        <dbReference type="ARBA" id="ARBA00004123"/>
    </source>
</evidence>
<evidence type="ECO:0000256" key="6">
    <source>
        <dbReference type="ARBA" id="ARBA00022741"/>
    </source>
</evidence>
<evidence type="ECO:0000256" key="8">
    <source>
        <dbReference type="ARBA" id="ARBA00023134"/>
    </source>
</evidence>
<dbReference type="InterPro" id="IPR013846">
    <property type="entry name" value="mRNA_cap_enzyme_C"/>
</dbReference>
<dbReference type="InterPro" id="IPR051029">
    <property type="entry name" value="mRNA_Capping_Enz/RNA_Phosphat"/>
</dbReference>
<dbReference type="GO" id="GO:0006370">
    <property type="term" value="P:7-methylguanosine mRNA capping"/>
    <property type="evidence" value="ECO:0007669"/>
    <property type="project" value="UniProtKB-KW"/>
</dbReference>
<organism evidence="14 15">
    <name type="scientific">Allomyces macrogynus (strain ATCC 38327)</name>
    <name type="common">Allomyces javanicus var. macrogynus</name>
    <dbReference type="NCBI Taxonomy" id="578462"/>
    <lineage>
        <taxon>Eukaryota</taxon>
        <taxon>Fungi</taxon>
        <taxon>Fungi incertae sedis</taxon>
        <taxon>Blastocladiomycota</taxon>
        <taxon>Blastocladiomycetes</taxon>
        <taxon>Blastocladiales</taxon>
        <taxon>Blastocladiaceae</taxon>
        <taxon>Allomyces</taxon>
    </lineage>
</organism>
<dbReference type="Gene3D" id="3.30.470.30">
    <property type="entry name" value="DNA ligase/mRNA capping enzyme"/>
    <property type="match status" value="1"/>
</dbReference>
<dbReference type="GO" id="GO:0005634">
    <property type="term" value="C:nucleus"/>
    <property type="evidence" value="ECO:0007669"/>
    <property type="project" value="UniProtKB-SubCell"/>
</dbReference>
<feature type="compositionally biased region" description="Acidic residues" evidence="11">
    <location>
        <begin position="476"/>
        <end position="497"/>
    </location>
</feature>
<evidence type="ECO:0000259" key="13">
    <source>
        <dbReference type="Pfam" id="PF03919"/>
    </source>
</evidence>
<proteinExistence type="predicted"/>
<feature type="compositionally biased region" description="Acidic residues" evidence="11">
    <location>
        <begin position="514"/>
        <end position="523"/>
    </location>
</feature>
<comment type="subcellular location">
    <subcellularLocation>
        <location evidence="1">Nucleus</location>
    </subcellularLocation>
</comment>
<dbReference type="AlphaFoldDB" id="A0A0L0RX49"/>
<evidence type="ECO:0000256" key="5">
    <source>
        <dbReference type="ARBA" id="ARBA00022695"/>
    </source>
</evidence>
<dbReference type="Pfam" id="PF01331">
    <property type="entry name" value="mRNA_cap_enzyme"/>
    <property type="match status" value="1"/>
</dbReference>
<feature type="domain" description="mRNA capping enzyme C-terminal" evidence="13">
    <location>
        <begin position="242"/>
        <end position="337"/>
    </location>
</feature>
<dbReference type="eggNOG" id="KOG2386">
    <property type="taxonomic scope" value="Eukaryota"/>
</dbReference>
<dbReference type="InterPro" id="IPR001339">
    <property type="entry name" value="mRNA_cap_enzyme_adenylation"/>
</dbReference>
<feature type="domain" description="mRNA capping enzyme adenylation" evidence="12">
    <location>
        <begin position="39"/>
        <end position="238"/>
    </location>
</feature>
<dbReference type="GO" id="GO:0005524">
    <property type="term" value="F:ATP binding"/>
    <property type="evidence" value="ECO:0007669"/>
    <property type="project" value="InterPro"/>
</dbReference>
<dbReference type="EMBL" id="GG745328">
    <property type="protein sequence ID" value="KNE54699.1"/>
    <property type="molecule type" value="Genomic_DNA"/>
</dbReference>
<dbReference type="GO" id="GO:0005525">
    <property type="term" value="F:GTP binding"/>
    <property type="evidence" value="ECO:0007669"/>
    <property type="project" value="UniProtKB-KW"/>
</dbReference>
<protein>
    <recommendedName>
        <fullName evidence="2">mRNA guanylyltransferase</fullName>
        <ecNumber evidence="2">2.7.7.50</ecNumber>
    </recommendedName>
</protein>
<dbReference type="Proteomes" id="UP000054350">
    <property type="component" value="Unassembled WGS sequence"/>
</dbReference>
<evidence type="ECO:0000256" key="3">
    <source>
        <dbReference type="ARBA" id="ARBA00022664"/>
    </source>
</evidence>
<dbReference type="CDD" id="cd07895">
    <property type="entry name" value="Adenylation_mRNA_capping"/>
    <property type="match status" value="1"/>
</dbReference>
<keyword evidence="5" id="KW-0548">Nucleotidyltransferase</keyword>
<accession>A0A0L0RX49</accession>
<feature type="compositionally biased region" description="Low complexity" evidence="11">
    <location>
        <begin position="381"/>
        <end position="409"/>
    </location>
</feature>
<dbReference type="EC" id="2.7.7.50" evidence="2"/>
<dbReference type="SUPFAM" id="SSF56091">
    <property type="entry name" value="DNA ligase/mRNA capping enzyme, catalytic domain"/>
    <property type="match status" value="1"/>
</dbReference>
<keyword evidence="7" id="KW-0506">mRNA capping</keyword>